<dbReference type="EMBL" id="FUHU01000038">
    <property type="protein sequence ID" value="SJM63474.1"/>
    <property type="molecule type" value="Genomic_DNA"/>
</dbReference>
<keyword evidence="3" id="KW-1185">Reference proteome</keyword>
<reference evidence="2 3" key="1">
    <citation type="submission" date="2017-02" db="EMBL/GenBank/DDBJ databases">
        <authorList>
            <person name="Peterson S.W."/>
        </authorList>
    </citation>
    <scope>NUCLEOTIDE SEQUENCE [LARGE SCALE GENOMIC DNA]</scope>
    <source>
        <strain evidence="2 3">LMG 22410</strain>
    </source>
</reference>
<dbReference type="Pfam" id="PF18367">
    <property type="entry name" value="Rv2175c_C"/>
    <property type="match status" value="1"/>
</dbReference>
<evidence type="ECO:0000259" key="1">
    <source>
        <dbReference type="Pfam" id="PF18367"/>
    </source>
</evidence>
<dbReference type="GeneID" id="303173345"/>
<feature type="domain" description="Rv2175c C-terminal" evidence="1">
    <location>
        <begin position="58"/>
        <end position="110"/>
    </location>
</feature>
<sequence length="110" mass="12130">MHSYTTWLTLSELIERTGLSHNQVRRLIEDDVLPAVKDGSELRVPGAFLDGDSPRNDVRGTVTLLLDIGFSRAEAIDWMLTAEDSLGTSPIEALQQGRKAEVRRVAQALA</sequence>
<dbReference type="Proteomes" id="UP000195787">
    <property type="component" value="Unassembled WGS sequence"/>
</dbReference>
<gene>
    <name evidence="2" type="ORF">CZ674_08985</name>
</gene>
<evidence type="ECO:0000313" key="2">
    <source>
        <dbReference type="EMBL" id="SJM63474.1"/>
    </source>
</evidence>
<dbReference type="AlphaFoldDB" id="A0A1R4G5M3"/>
<proteinExistence type="predicted"/>
<evidence type="ECO:0000313" key="3">
    <source>
        <dbReference type="Proteomes" id="UP000195787"/>
    </source>
</evidence>
<dbReference type="OrthoDB" id="3784042at2"/>
<name>A0A1R4G5M3_9MICO</name>
<dbReference type="RefSeq" id="WP_086992216.1">
    <property type="nucleotide sequence ID" value="NZ_FUHU01000038.1"/>
</dbReference>
<protein>
    <submittedName>
        <fullName evidence="2">Putative transcriptional regulatory protein</fullName>
    </submittedName>
</protein>
<accession>A0A1R4G5M3</accession>
<dbReference type="InterPro" id="IPR041098">
    <property type="entry name" value="Rv2175c_C"/>
</dbReference>
<organism evidence="2 3">
    <name type="scientific">Agrococcus casei LMG 22410</name>
    <dbReference type="NCBI Taxonomy" id="1255656"/>
    <lineage>
        <taxon>Bacteria</taxon>
        <taxon>Bacillati</taxon>
        <taxon>Actinomycetota</taxon>
        <taxon>Actinomycetes</taxon>
        <taxon>Micrococcales</taxon>
        <taxon>Microbacteriaceae</taxon>
        <taxon>Agrococcus</taxon>
    </lineage>
</organism>